<feature type="transmembrane region" description="Helical" evidence="1">
    <location>
        <begin position="43"/>
        <end position="65"/>
    </location>
</feature>
<sequence length="151" mass="17274">MLLHLFSNEMHSWSLELKVNSGVWSESLVGNKRWVWLRTDVPVIMMLSSTPLLLSFLHFICNIIPSKKLFLWKQREPSNLIGRKMNNQVDVNGATFSESELLCKKKAVNGATDLGFREKWSFMVANGISSSSMNSGCVQKRLWDKQIVWIG</sequence>
<accession>A0A2P5EE59</accession>
<proteinExistence type="predicted"/>
<name>A0A2P5EE59_TREOI</name>
<evidence type="ECO:0000313" key="2">
    <source>
        <dbReference type="EMBL" id="PON83825.1"/>
    </source>
</evidence>
<keyword evidence="3" id="KW-1185">Reference proteome</keyword>
<dbReference type="InParanoid" id="A0A2P5EE59"/>
<gene>
    <name evidence="2" type="ORF">TorRG33x02_203760</name>
</gene>
<protein>
    <submittedName>
        <fullName evidence="2">Uncharacterized protein</fullName>
    </submittedName>
</protein>
<dbReference type="OrthoDB" id="10290569at2759"/>
<dbReference type="EMBL" id="JXTC01000172">
    <property type="protein sequence ID" value="PON83825.1"/>
    <property type="molecule type" value="Genomic_DNA"/>
</dbReference>
<organism evidence="2 3">
    <name type="scientific">Trema orientale</name>
    <name type="common">Charcoal tree</name>
    <name type="synonym">Celtis orientalis</name>
    <dbReference type="NCBI Taxonomy" id="63057"/>
    <lineage>
        <taxon>Eukaryota</taxon>
        <taxon>Viridiplantae</taxon>
        <taxon>Streptophyta</taxon>
        <taxon>Embryophyta</taxon>
        <taxon>Tracheophyta</taxon>
        <taxon>Spermatophyta</taxon>
        <taxon>Magnoliopsida</taxon>
        <taxon>eudicotyledons</taxon>
        <taxon>Gunneridae</taxon>
        <taxon>Pentapetalae</taxon>
        <taxon>rosids</taxon>
        <taxon>fabids</taxon>
        <taxon>Rosales</taxon>
        <taxon>Cannabaceae</taxon>
        <taxon>Trema</taxon>
    </lineage>
</organism>
<keyword evidence="1" id="KW-1133">Transmembrane helix</keyword>
<evidence type="ECO:0000313" key="3">
    <source>
        <dbReference type="Proteomes" id="UP000237000"/>
    </source>
</evidence>
<dbReference type="Proteomes" id="UP000237000">
    <property type="component" value="Unassembled WGS sequence"/>
</dbReference>
<comment type="caution">
    <text evidence="2">The sequence shown here is derived from an EMBL/GenBank/DDBJ whole genome shotgun (WGS) entry which is preliminary data.</text>
</comment>
<keyword evidence="1" id="KW-0812">Transmembrane</keyword>
<reference evidence="3" key="1">
    <citation type="submission" date="2016-06" db="EMBL/GenBank/DDBJ databases">
        <title>Parallel loss of symbiosis genes in relatives of nitrogen-fixing non-legume Parasponia.</title>
        <authorList>
            <person name="Van Velzen R."/>
            <person name="Holmer R."/>
            <person name="Bu F."/>
            <person name="Rutten L."/>
            <person name="Van Zeijl A."/>
            <person name="Liu W."/>
            <person name="Santuari L."/>
            <person name="Cao Q."/>
            <person name="Sharma T."/>
            <person name="Shen D."/>
            <person name="Roswanjaya Y."/>
            <person name="Wardhani T."/>
            <person name="Kalhor M.S."/>
            <person name="Jansen J."/>
            <person name="Van den Hoogen J."/>
            <person name="Gungor B."/>
            <person name="Hartog M."/>
            <person name="Hontelez J."/>
            <person name="Verver J."/>
            <person name="Yang W.-C."/>
            <person name="Schijlen E."/>
            <person name="Repin R."/>
            <person name="Schilthuizen M."/>
            <person name="Schranz E."/>
            <person name="Heidstra R."/>
            <person name="Miyata K."/>
            <person name="Fedorova E."/>
            <person name="Kohlen W."/>
            <person name="Bisseling T."/>
            <person name="Smit S."/>
            <person name="Geurts R."/>
        </authorList>
    </citation>
    <scope>NUCLEOTIDE SEQUENCE [LARGE SCALE GENOMIC DNA]</scope>
    <source>
        <strain evidence="3">cv. RG33-2</strain>
    </source>
</reference>
<keyword evidence="1" id="KW-0472">Membrane</keyword>
<dbReference type="AlphaFoldDB" id="A0A2P5EE59"/>
<evidence type="ECO:0000256" key="1">
    <source>
        <dbReference type="SAM" id="Phobius"/>
    </source>
</evidence>